<evidence type="ECO:0000313" key="13">
    <source>
        <dbReference type="EMBL" id="KAG7663971.1"/>
    </source>
</evidence>
<evidence type="ECO:0000256" key="1">
    <source>
        <dbReference type="ARBA" id="ARBA00004651"/>
    </source>
</evidence>
<dbReference type="InterPro" id="IPR004835">
    <property type="entry name" value="Chitin_synth"/>
</dbReference>
<keyword evidence="14" id="KW-1185">Reference proteome</keyword>
<evidence type="ECO:0000313" key="14">
    <source>
        <dbReference type="Proteomes" id="UP000694255"/>
    </source>
</evidence>
<dbReference type="EMBL" id="JAGSYN010000112">
    <property type="protein sequence ID" value="KAG7663971.1"/>
    <property type="molecule type" value="Genomic_DNA"/>
</dbReference>
<comment type="catalytic activity">
    <reaction evidence="10">
        <text>[(1-&gt;4)-N-acetyl-beta-D-glucosaminyl](n) + UDP-N-acetyl-alpha-D-glucosamine = [(1-&gt;4)-N-acetyl-beta-D-glucosaminyl](n+1) + UDP + H(+)</text>
        <dbReference type="Rhea" id="RHEA:16637"/>
        <dbReference type="Rhea" id="RHEA-COMP:9593"/>
        <dbReference type="Rhea" id="RHEA-COMP:9595"/>
        <dbReference type="ChEBI" id="CHEBI:15378"/>
        <dbReference type="ChEBI" id="CHEBI:17029"/>
        <dbReference type="ChEBI" id="CHEBI:57705"/>
        <dbReference type="ChEBI" id="CHEBI:58223"/>
        <dbReference type="EC" id="2.4.1.16"/>
    </reaction>
</comment>
<dbReference type="AlphaFoldDB" id="A0A8J5QNY3"/>
<dbReference type="GO" id="GO:0004100">
    <property type="term" value="F:chitin synthase activity"/>
    <property type="evidence" value="ECO:0007669"/>
    <property type="project" value="UniProtKB-UniRule"/>
</dbReference>
<feature type="transmembrane region" description="Helical" evidence="10">
    <location>
        <begin position="784"/>
        <end position="806"/>
    </location>
</feature>
<keyword evidence="9 10" id="KW-0961">Cell wall biogenesis/degradation</keyword>
<dbReference type="GO" id="GO:0006031">
    <property type="term" value="P:chitin biosynthetic process"/>
    <property type="evidence" value="ECO:0007669"/>
    <property type="project" value="UniProtKB-UniRule"/>
</dbReference>
<accession>A0A8J5QNY3</accession>
<feature type="transmembrane region" description="Helical" evidence="10">
    <location>
        <begin position="913"/>
        <end position="933"/>
    </location>
</feature>
<dbReference type="CDD" id="cd04190">
    <property type="entry name" value="Chitin_synth_C"/>
    <property type="match status" value="1"/>
</dbReference>
<feature type="transmembrane region" description="Helical" evidence="10">
    <location>
        <begin position="701"/>
        <end position="724"/>
    </location>
</feature>
<evidence type="ECO:0000256" key="9">
    <source>
        <dbReference type="ARBA" id="ARBA00023316"/>
    </source>
</evidence>
<feature type="transmembrane region" description="Helical" evidence="10">
    <location>
        <begin position="953"/>
        <end position="978"/>
    </location>
</feature>
<feature type="transmembrane region" description="Helical" evidence="10">
    <location>
        <begin position="630"/>
        <end position="649"/>
    </location>
</feature>
<evidence type="ECO:0000256" key="11">
    <source>
        <dbReference type="SAM" id="MobiDB-lite"/>
    </source>
</evidence>
<keyword evidence="5 10" id="KW-0808">Transferase</keyword>
<protein>
    <recommendedName>
        <fullName evidence="2 10">Chitin synthase</fullName>
        <ecNumber evidence="2 10">2.4.1.16</ecNumber>
    </recommendedName>
</protein>
<keyword evidence="8 10" id="KW-0472">Membrane</keyword>
<comment type="subcellular location">
    <subcellularLocation>
        <location evidence="1 10">Cell membrane</location>
        <topology evidence="1 10">Multi-pass membrane protein</topology>
    </subcellularLocation>
</comment>
<dbReference type="InterPro" id="IPR013616">
    <property type="entry name" value="Chitin_synth_N"/>
</dbReference>
<evidence type="ECO:0000256" key="5">
    <source>
        <dbReference type="ARBA" id="ARBA00022679"/>
    </source>
</evidence>
<organism evidence="13 14">
    <name type="scientific">[Candida] subhashii</name>
    <dbReference type="NCBI Taxonomy" id="561895"/>
    <lineage>
        <taxon>Eukaryota</taxon>
        <taxon>Fungi</taxon>
        <taxon>Dikarya</taxon>
        <taxon>Ascomycota</taxon>
        <taxon>Saccharomycotina</taxon>
        <taxon>Pichiomycetes</taxon>
        <taxon>Debaryomycetaceae</taxon>
        <taxon>Spathaspora</taxon>
    </lineage>
</organism>
<dbReference type="PANTHER" id="PTHR22914">
    <property type="entry name" value="CHITIN SYNTHASE"/>
    <property type="match status" value="1"/>
</dbReference>
<proteinExistence type="inferred from homology"/>
<feature type="transmembrane region" description="Helical" evidence="10">
    <location>
        <begin position="736"/>
        <end position="764"/>
    </location>
</feature>
<feature type="domain" description="Chitin synthase N-terminal" evidence="12">
    <location>
        <begin position="226"/>
        <end position="294"/>
    </location>
</feature>
<name>A0A8J5QNY3_9ASCO</name>
<comment type="function">
    <text evidence="10">Polymerizes chitin, a structural polymer of the cell wall and septum, by transferring the sugar moiety of UDP-GlcNAc to the non-reducing end of the growing chitin polymer.</text>
</comment>
<dbReference type="PANTHER" id="PTHR22914:SF9">
    <property type="entry name" value="CHITIN SYNTHASE 1"/>
    <property type="match status" value="1"/>
</dbReference>
<dbReference type="GO" id="GO:0005886">
    <property type="term" value="C:plasma membrane"/>
    <property type="evidence" value="ECO:0007669"/>
    <property type="project" value="UniProtKB-SubCell"/>
</dbReference>
<evidence type="ECO:0000256" key="6">
    <source>
        <dbReference type="ARBA" id="ARBA00022692"/>
    </source>
</evidence>
<evidence type="ECO:0000256" key="3">
    <source>
        <dbReference type="ARBA" id="ARBA00022475"/>
    </source>
</evidence>
<dbReference type="Proteomes" id="UP000694255">
    <property type="component" value="Unassembled WGS sequence"/>
</dbReference>
<evidence type="ECO:0000256" key="2">
    <source>
        <dbReference type="ARBA" id="ARBA00012543"/>
    </source>
</evidence>
<evidence type="ECO:0000256" key="10">
    <source>
        <dbReference type="RuleBase" id="RU366040"/>
    </source>
</evidence>
<feature type="region of interest" description="Disordered" evidence="11">
    <location>
        <begin position="1"/>
        <end position="90"/>
    </location>
</feature>
<evidence type="ECO:0000256" key="8">
    <source>
        <dbReference type="ARBA" id="ARBA00023136"/>
    </source>
</evidence>
<comment type="similarity">
    <text evidence="10">Belongs to the chitin synthase family.</text>
</comment>
<dbReference type="Pfam" id="PF08407">
    <property type="entry name" value="Chitin_synth_1N"/>
    <property type="match status" value="1"/>
</dbReference>
<dbReference type="GO" id="GO:0071555">
    <property type="term" value="P:cell wall organization"/>
    <property type="evidence" value="ECO:0007669"/>
    <property type="project" value="UniProtKB-KW"/>
</dbReference>
<keyword evidence="7 10" id="KW-1133">Transmembrane helix</keyword>
<dbReference type="GO" id="GO:0030428">
    <property type="term" value="C:cell septum"/>
    <property type="evidence" value="ECO:0007669"/>
    <property type="project" value="TreeGrafter"/>
</dbReference>
<evidence type="ECO:0000259" key="12">
    <source>
        <dbReference type="Pfam" id="PF08407"/>
    </source>
</evidence>
<reference evidence="13 14" key="1">
    <citation type="journal article" date="2021" name="DNA Res.">
        <title>Genome analysis of Candida subhashii reveals its hybrid nature and dual mitochondrial genome conformations.</title>
        <authorList>
            <person name="Mixao V."/>
            <person name="Hegedusova E."/>
            <person name="Saus E."/>
            <person name="Pryszcz L.P."/>
            <person name="Cillingova A."/>
            <person name="Nosek J."/>
            <person name="Gabaldon T."/>
        </authorList>
    </citation>
    <scope>NUCLEOTIDE SEQUENCE [LARGE SCALE GENOMIC DNA]</scope>
    <source>
        <strain evidence="13 14">CBS 10753</strain>
    </source>
</reference>
<keyword evidence="6 10" id="KW-0812">Transmembrane</keyword>
<feature type="transmembrane region" description="Helical" evidence="10">
    <location>
        <begin position="669"/>
        <end position="689"/>
    </location>
</feature>
<gene>
    <name evidence="13" type="ORF">J8A68_002532</name>
</gene>
<dbReference type="Pfam" id="PF01644">
    <property type="entry name" value="Chitin_synth_1"/>
    <property type="match status" value="1"/>
</dbReference>
<dbReference type="GeneID" id="73469333"/>
<dbReference type="RefSeq" id="XP_049264203.1">
    <property type="nucleotide sequence ID" value="XM_049406293.1"/>
</dbReference>
<sequence length="993" mass="113012">MSSYGGGGNHPYGYNPNATNRQRQSDDDSSYFAFHDNNRSTTRLAADSNYGRSNTRLAEDTNYDPAHRTTSGNSTNFLQPERTYNRSDHSIIDDYYSRPIFDTNQQQDPRYQSHPQDNPFDQSYEMQYANAGPNYNQSFVPNVYDDNEEREFDERIQYDKFKGDHYDLAAVSYDDEATIPSSGTVQEEQKELDEEQGPFEEGVAPYVPPPAAVEVREKKPIRASGINGHLVLDCPVASELLSKFPDYRYGQKDGGLSREFAFMRYTAVTCGPSNFYRDAYILRPVHYPVPRQTELMIVITMYNEDDILLGRTLKGVFKNIKHLESKSKSSVWGKDSWKKIVVCIVSDGRTKINERAQALLAGLGVYQEGLAKSMVDDKKVQAHMYEYTTRVGISDVRDGVVKLTTNKIVPVQMLFCLKEANAKKINSHRWCFQAIGQVLDPKIVILLDAGTQPSGKSLYKLWKEFDRDHQVAGACGEITAGLKKTQMITNPLVYGQNFEYKISNILDKPTESVFGFISVLPGAFSAYRFVALQNDVNGKGPLEKYFKGEFLHGSGELDPNDDEYEMKRSMLKEEAGIFTSNMYLAEDRILCFELVAKRGCNWLLRYCKSASAETDVPEGMAEFILQRRRWLNGSFFAAIYALAKFPYVWRSSHSFLRKIFLHIEFMYQLVSLIVSWFSIGSYFLVFRILTTSLADPALNFAPGNILSVVFLWLYLASIVTTFVLSFGNKPKGTEKFYIVIVIFFAILMGYMIFAALFMAIHAIKELYRTQTQLTLTLFLQNAEFRNLVVATASTYALYFLASFLYFEPWHMFTSFAQYILLSPSYVNVLNIYAFCNIDDVSWGTKGDTGGPSLGEAKLREDGTFDVSVPVRKEEINQSYLNQLEKIRDAAPPPEKHIEKSNEDYYAFIRSMTVLLWMVSNFVIIAVVLETGGFNQFESVETLAAVKSARAKVFLTVILWTVVFMAAFRFIGCVTYLIFRLGSRMKRSEHATKI</sequence>
<feature type="compositionally biased region" description="Gly residues" evidence="11">
    <location>
        <begin position="1"/>
        <end position="10"/>
    </location>
</feature>
<evidence type="ECO:0000256" key="7">
    <source>
        <dbReference type="ARBA" id="ARBA00022989"/>
    </source>
</evidence>
<feature type="compositionally biased region" description="Polar residues" evidence="11">
    <location>
        <begin position="68"/>
        <end position="78"/>
    </location>
</feature>
<keyword evidence="3 10" id="KW-1003">Cell membrane</keyword>
<keyword evidence="4 10" id="KW-0328">Glycosyltransferase</keyword>
<dbReference type="OrthoDB" id="26569at2759"/>
<dbReference type="EC" id="2.4.1.16" evidence="2 10"/>
<evidence type="ECO:0000256" key="4">
    <source>
        <dbReference type="ARBA" id="ARBA00022676"/>
    </source>
</evidence>
<comment type="caution">
    <text evidence="13">The sequence shown here is derived from an EMBL/GenBank/DDBJ whole genome shotgun (WGS) entry which is preliminary data.</text>
</comment>